<sequence length="246" mass="28631">MEIQSGEKRMEEEEDYVSIKVRRLREAQKILMQRKAKSKIPLDQNNTNPQEQVEEEEDMAHSEAAAKPSLLFKATQLKRDLPEVTPTQQLVLQEKEMIEHLSDRKTLMSVRELAKGITYSEPLNTGWKPPLNIRRMSRKVCDRIRKQWHILVDGEDVPPPIKNFRDMRLLDPVLDKLKRKGLCNPSDTGPGFTGYFVWEGYDWDCVYWVWEDFGFCFAVDYGCVARGGFDADYAWGGAFWFGYLSV</sequence>
<proteinExistence type="predicted"/>
<dbReference type="Proteomes" id="UP000631114">
    <property type="component" value="Unassembled WGS sequence"/>
</dbReference>
<accession>A0A835M1R1</accession>
<protein>
    <submittedName>
        <fullName evidence="2">Uncharacterized protein</fullName>
    </submittedName>
</protein>
<reference evidence="2 3" key="1">
    <citation type="submission" date="2020-10" db="EMBL/GenBank/DDBJ databases">
        <title>The Coptis chinensis genome and diversification of protoberbering-type alkaloids.</title>
        <authorList>
            <person name="Wang B."/>
            <person name="Shu S."/>
            <person name="Song C."/>
            <person name="Liu Y."/>
        </authorList>
    </citation>
    <scope>NUCLEOTIDE SEQUENCE [LARGE SCALE GENOMIC DNA]</scope>
    <source>
        <strain evidence="2">HL-2020</strain>
        <tissue evidence="2">Leaf</tissue>
    </source>
</reference>
<organism evidence="2 3">
    <name type="scientific">Coptis chinensis</name>
    <dbReference type="NCBI Taxonomy" id="261450"/>
    <lineage>
        <taxon>Eukaryota</taxon>
        <taxon>Viridiplantae</taxon>
        <taxon>Streptophyta</taxon>
        <taxon>Embryophyta</taxon>
        <taxon>Tracheophyta</taxon>
        <taxon>Spermatophyta</taxon>
        <taxon>Magnoliopsida</taxon>
        <taxon>Ranunculales</taxon>
        <taxon>Ranunculaceae</taxon>
        <taxon>Coptidoideae</taxon>
        <taxon>Coptis</taxon>
    </lineage>
</organism>
<dbReference type="EMBL" id="JADFTS010000003">
    <property type="protein sequence ID" value="KAF9613177.1"/>
    <property type="molecule type" value="Genomic_DNA"/>
</dbReference>
<feature type="region of interest" description="Disordered" evidence="1">
    <location>
        <begin position="34"/>
        <end position="63"/>
    </location>
</feature>
<comment type="caution">
    <text evidence="2">The sequence shown here is derived from an EMBL/GenBank/DDBJ whole genome shotgun (WGS) entry which is preliminary data.</text>
</comment>
<evidence type="ECO:0000313" key="3">
    <source>
        <dbReference type="Proteomes" id="UP000631114"/>
    </source>
</evidence>
<name>A0A835M1R1_9MAGN</name>
<evidence type="ECO:0000313" key="2">
    <source>
        <dbReference type="EMBL" id="KAF9613177.1"/>
    </source>
</evidence>
<keyword evidence="3" id="KW-1185">Reference proteome</keyword>
<dbReference type="OrthoDB" id="1720230at2759"/>
<gene>
    <name evidence="2" type="ORF">IFM89_005948</name>
</gene>
<evidence type="ECO:0000256" key="1">
    <source>
        <dbReference type="SAM" id="MobiDB-lite"/>
    </source>
</evidence>
<dbReference type="AlphaFoldDB" id="A0A835M1R1"/>